<sequence>MQNRTYQDLAENIQQHRWLVFHILGEGNFPPFSYTVGLYATFGYPEVVLSGLNQELAHALLNDMGEDAARGIQRQPDVLYEDVLGALAASLRRSVQNTMTLISGERSSSIKARTFPCCNVCGRMPSSASLVRQDTRTPRLPRSYYIRIEVCLICNDYEQESLVASTPLA</sequence>
<evidence type="ECO:0000313" key="1">
    <source>
        <dbReference type="EMBL" id="UOQ69183.1"/>
    </source>
</evidence>
<keyword evidence="2" id="KW-1185">Reference proteome</keyword>
<dbReference type="Pfam" id="PF14081">
    <property type="entry name" value="DUF4262"/>
    <property type="match status" value="1"/>
</dbReference>
<keyword evidence="1" id="KW-0614">Plasmid</keyword>
<dbReference type="Proteomes" id="UP000830401">
    <property type="component" value="Plasmid unnamed3"/>
</dbReference>
<name>A0ABY4GEA4_9BACT</name>
<geneLocation type="plasmid" evidence="1 2">
    <name>unnamed3</name>
</geneLocation>
<gene>
    <name evidence="1" type="ORF">MUN86_26070</name>
</gene>
<protein>
    <submittedName>
        <fullName evidence="1">DUF4262 domain-containing protein</fullName>
    </submittedName>
</protein>
<reference evidence="1" key="1">
    <citation type="submission" date="2022-04" db="EMBL/GenBank/DDBJ databases">
        <title>Hymenobacter sp. isolated from the air.</title>
        <authorList>
            <person name="Won M."/>
            <person name="Lee C.-M."/>
            <person name="Woen H.-Y."/>
            <person name="Kwon S.-W."/>
        </authorList>
    </citation>
    <scope>NUCLEOTIDE SEQUENCE</scope>
    <source>
        <strain evidence="1">5420S-77</strain>
        <plasmid evidence="1">unnamed3</plasmid>
    </source>
</reference>
<proteinExistence type="predicted"/>
<accession>A0ABY4GEA4</accession>
<evidence type="ECO:0000313" key="2">
    <source>
        <dbReference type="Proteomes" id="UP000830401"/>
    </source>
</evidence>
<dbReference type="InterPro" id="IPR025358">
    <property type="entry name" value="DUF4262"/>
</dbReference>
<organism evidence="1 2">
    <name type="scientific">Hymenobacter volaticus</name>
    <dbReference type="NCBI Taxonomy" id="2932254"/>
    <lineage>
        <taxon>Bacteria</taxon>
        <taxon>Pseudomonadati</taxon>
        <taxon>Bacteroidota</taxon>
        <taxon>Cytophagia</taxon>
        <taxon>Cytophagales</taxon>
        <taxon>Hymenobacteraceae</taxon>
        <taxon>Hymenobacter</taxon>
    </lineage>
</organism>
<dbReference type="EMBL" id="CP095064">
    <property type="protein sequence ID" value="UOQ69183.1"/>
    <property type="molecule type" value="Genomic_DNA"/>
</dbReference>